<dbReference type="AlphaFoldDB" id="A0AAX2JFF0"/>
<evidence type="ECO:0000313" key="2">
    <source>
        <dbReference type="EMBL" id="SQJ17277.1"/>
    </source>
</evidence>
<accession>A0AAX2JFF0</accession>
<name>A0AAX2JFF0_9FUSO</name>
<gene>
    <name evidence="2" type="ORF">NCTC12112_03321</name>
</gene>
<dbReference type="InterPro" id="IPR014925">
    <property type="entry name" value="CGGC_dom"/>
</dbReference>
<feature type="domain" description="CGGC" evidence="1">
    <location>
        <begin position="5"/>
        <end position="122"/>
    </location>
</feature>
<dbReference type="Proteomes" id="UP000249008">
    <property type="component" value="Chromosome 1"/>
</dbReference>
<evidence type="ECO:0000259" key="1">
    <source>
        <dbReference type="SMART" id="SM01078"/>
    </source>
</evidence>
<dbReference type="RefSeq" id="WP_005982566.1">
    <property type="nucleotide sequence ID" value="NZ_CABKNW010000008.1"/>
</dbReference>
<dbReference type="Pfam" id="PF08821">
    <property type="entry name" value="CGGC"/>
    <property type="match status" value="1"/>
</dbReference>
<dbReference type="KEGG" id="ful:C4N20_07150"/>
<organism evidence="2 3">
    <name type="scientific">Fusobacterium ulcerans</name>
    <dbReference type="NCBI Taxonomy" id="861"/>
    <lineage>
        <taxon>Bacteria</taxon>
        <taxon>Fusobacteriati</taxon>
        <taxon>Fusobacteriota</taxon>
        <taxon>Fusobacteriia</taxon>
        <taxon>Fusobacteriales</taxon>
        <taxon>Fusobacteriaceae</taxon>
        <taxon>Fusobacterium</taxon>
    </lineage>
</organism>
<protein>
    <submittedName>
        <fullName evidence="2">Predicted metal-binding protein</fullName>
    </submittedName>
</protein>
<sequence length="144" mass="16462">MENIKLIITIQCEIAKRRCSGFHCMNSFFTRTGIFKDYPKSEELRFLTFQCGGCHGKGINSLLGNVNKLIAKENLITKDEVAIHFASCVAFDNHHSDRCPFINAMKKIINKMGYENIVEGSYLSKTATRRREEGVYKDYIALNK</sequence>
<reference evidence="2 3" key="1">
    <citation type="submission" date="2018-06" db="EMBL/GenBank/DDBJ databases">
        <authorList>
            <consortium name="Pathogen Informatics"/>
            <person name="Doyle S."/>
        </authorList>
    </citation>
    <scope>NUCLEOTIDE SEQUENCE [LARGE SCALE GENOMIC DNA]</scope>
    <source>
        <strain evidence="2 3">NCTC12112</strain>
    </source>
</reference>
<evidence type="ECO:0000313" key="3">
    <source>
        <dbReference type="Proteomes" id="UP000249008"/>
    </source>
</evidence>
<proteinExistence type="predicted"/>
<dbReference type="SMART" id="SM01078">
    <property type="entry name" value="CGGC"/>
    <property type="match status" value="1"/>
</dbReference>
<dbReference type="EMBL" id="LS483487">
    <property type="protein sequence ID" value="SQJ17277.1"/>
    <property type="molecule type" value="Genomic_DNA"/>
</dbReference>
<dbReference type="GeneID" id="78454579"/>